<dbReference type="AlphaFoldDB" id="A0A2K6SX74"/>
<dbReference type="Ensembl" id="ENSSBOT00000028771.1">
    <property type="protein sequence ID" value="ENSSBOP00000011982.1"/>
    <property type="gene ID" value="ENSSBOG00000022813.1"/>
</dbReference>
<dbReference type="SMART" id="SM01261">
    <property type="entry name" value="Thymopoietin"/>
    <property type="match status" value="1"/>
</dbReference>
<dbReference type="SUPFAM" id="SSF63451">
    <property type="entry name" value="LEM domain"/>
    <property type="match status" value="2"/>
</dbReference>
<sequence length="215" mass="24049">MPEFLEDPSVLTKEKLKSELVANNVTLPAGEQRKDVYVQLYLQHLTARNRPPLAAGANSKGSPDFSSDEERDLKHLGSGASPKATKKTDKPRQDDKDDLDVTELTNEDLLDQLVKYGVNPGPIVGTTRKLYEKKLLKLREQGTESRSSTPLPTVSSSAESTRQNGSNDSDRYSDNEEDSKIELKLEKREPLKGRARTPVTLKQRRLEHNQVSLVL</sequence>
<feature type="domain" description="LEM" evidence="9">
    <location>
        <begin position="98"/>
        <end position="142"/>
    </location>
</feature>
<dbReference type="CDD" id="cd12940">
    <property type="entry name" value="LEM_LAP2_LEMD1"/>
    <property type="match status" value="1"/>
</dbReference>
<name>A0A2K6SX74_SAIBB</name>
<evidence type="ECO:0000256" key="6">
    <source>
        <dbReference type="ARBA" id="ARBA00023125"/>
    </source>
</evidence>
<dbReference type="InterPro" id="IPR013146">
    <property type="entry name" value="LEM-like_dom"/>
</dbReference>
<feature type="compositionally biased region" description="Basic and acidic residues" evidence="8">
    <location>
        <begin position="86"/>
        <end position="95"/>
    </location>
</feature>
<evidence type="ECO:0000256" key="4">
    <source>
        <dbReference type="ARBA" id="ARBA00022553"/>
    </source>
</evidence>
<accession>A0A2K6SX74</accession>
<dbReference type="PANTHER" id="PTHR12019">
    <property type="entry name" value="LAMINA-ASSOCIATED POLYPEPTIDE THYMOPOIETIN"/>
    <property type="match status" value="1"/>
</dbReference>
<comment type="similarity">
    <text evidence="2">Belongs to the LEM family.</text>
</comment>
<dbReference type="InterPro" id="IPR011015">
    <property type="entry name" value="LEM/LEM-like_dom_sf"/>
</dbReference>
<feature type="compositionally biased region" description="Basic and acidic residues" evidence="8">
    <location>
        <begin position="168"/>
        <end position="192"/>
    </location>
</feature>
<evidence type="ECO:0000259" key="9">
    <source>
        <dbReference type="PROSITE" id="PS50954"/>
    </source>
</evidence>
<evidence type="ECO:0000256" key="8">
    <source>
        <dbReference type="SAM" id="MobiDB-lite"/>
    </source>
</evidence>
<reference evidence="11" key="2">
    <citation type="submission" date="2025-09" db="UniProtKB">
        <authorList>
            <consortium name="Ensembl"/>
        </authorList>
    </citation>
    <scope>IDENTIFICATION</scope>
</reference>
<dbReference type="GO" id="GO:0005521">
    <property type="term" value="F:lamin binding"/>
    <property type="evidence" value="ECO:0007669"/>
    <property type="project" value="UniProtKB-ARBA"/>
</dbReference>
<keyword evidence="4" id="KW-0597">Phosphoprotein</keyword>
<feature type="region of interest" description="Disordered" evidence="8">
    <location>
        <begin position="48"/>
        <end position="103"/>
    </location>
</feature>
<feature type="compositionally biased region" description="Polar residues" evidence="8">
    <location>
        <begin position="144"/>
        <end position="167"/>
    </location>
</feature>
<dbReference type="InterPro" id="IPR003887">
    <property type="entry name" value="LEM_dom"/>
</dbReference>
<keyword evidence="5" id="KW-0007">Acetylation</keyword>
<dbReference type="Pfam" id="PF03020">
    <property type="entry name" value="LEM"/>
    <property type="match status" value="1"/>
</dbReference>
<dbReference type="PROSITE" id="PS50954">
    <property type="entry name" value="LEM"/>
    <property type="match status" value="1"/>
</dbReference>
<dbReference type="FunFam" id="1.10.720.40:FF:000002">
    <property type="entry name" value="Thymopoietin isoform alpha"/>
    <property type="match status" value="1"/>
</dbReference>
<dbReference type="Gene3D" id="1.10.720.40">
    <property type="match status" value="2"/>
</dbReference>
<feature type="domain" description="LEM-like" evidence="10">
    <location>
        <begin position="5"/>
        <end position="48"/>
    </location>
</feature>
<protein>
    <submittedName>
        <fullName evidence="11">Uncharacterized protein</fullName>
    </submittedName>
</protein>
<evidence type="ECO:0000256" key="1">
    <source>
        <dbReference type="ARBA" id="ARBA00004123"/>
    </source>
</evidence>
<reference evidence="11" key="1">
    <citation type="submission" date="2025-08" db="UniProtKB">
        <authorList>
            <consortium name="Ensembl"/>
        </authorList>
    </citation>
    <scope>IDENTIFICATION</scope>
</reference>
<dbReference type="PROSITE" id="PS50955">
    <property type="entry name" value="LEM_LIKE"/>
    <property type="match status" value="1"/>
</dbReference>
<dbReference type="PANTHER" id="PTHR12019:SF23">
    <property type="entry name" value="LAMINA-ASSOCIATED POLYPEPTIDE 2, ISOFORM BETA"/>
    <property type="match status" value="1"/>
</dbReference>
<keyword evidence="7" id="KW-0539">Nucleus</keyword>
<evidence type="ECO:0000313" key="11">
    <source>
        <dbReference type="Ensembl" id="ENSSBOP00000011982.1"/>
    </source>
</evidence>
<dbReference type="GO" id="GO:0005635">
    <property type="term" value="C:nuclear envelope"/>
    <property type="evidence" value="ECO:0007669"/>
    <property type="project" value="UniProtKB-ARBA"/>
</dbReference>
<dbReference type="InterPro" id="IPR051656">
    <property type="entry name" value="LEM_domain"/>
</dbReference>
<feature type="region of interest" description="Disordered" evidence="8">
    <location>
        <begin position="138"/>
        <end position="203"/>
    </location>
</feature>
<evidence type="ECO:0000313" key="12">
    <source>
        <dbReference type="Proteomes" id="UP000233220"/>
    </source>
</evidence>
<dbReference type="GO" id="GO:0003677">
    <property type="term" value="F:DNA binding"/>
    <property type="evidence" value="ECO:0007669"/>
    <property type="project" value="UniProtKB-KW"/>
</dbReference>
<dbReference type="SMART" id="SM00540">
    <property type="entry name" value="LEM"/>
    <property type="match status" value="1"/>
</dbReference>
<dbReference type="Proteomes" id="UP000233220">
    <property type="component" value="Unplaced"/>
</dbReference>
<comment type="subcellular location">
    <subcellularLocation>
        <location evidence="1">Nucleus</location>
    </subcellularLocation>
</comment>
<keyword evidence="6" id="KW-0238">DNA-binding</keyword>
<keyword evidence="12" id="KW-1185">Reference proteome</keyword>
<organism evidence="11 12">
    <name type="scientific">Saimiri boliviensis boliviensis</name>
    <name type="common">Bolivian squirrel monkey</name>
    <dbReference type="NCBI Taxonomy" id="39432"/>
    <lineage>
        <taxon>Eukaryota</taxon>
        <taxon>Metazoa</taxon>
        <taxon>Chordata</taxon>
        <taxon>Craniata</taxon>
        <taxon>Vertebrata</taxon>
        <taxon>Euteleostomi</taxon>
        <taxon>Mammalia</taxon>
        <taxon>Eutheria</taxon>
        <taxon>Euarchontoglires</taxon>
        <taxon>Primates</taxon>
        <taxon>Haplorrhini</taxon>
        <taxon>Platyrrhini</taxon>
        <taxon>Cebidae</taxon>
        <taxon>Saimiriinae</taxon>
        <taxon>Saimiri</taxon>
    </lineage>
</organism>
<evidence type="ECO:0000256" key="2">
    <source>
        <dbReference type="ARBA" id="ARBA00007744"/>
    </source>
</evidence>
<evidence type="ECO:0000259" key="10">
    <source>
        <dbReference type="PROSITE" id="PS50955"/>
    </source>
</evidence>
<proteinExistence type="inferred from homology"/>
<dbReference type="CDD" id="cd12935">
    <property type="entry name" value="LEM_like"/>
    <property type="match status" value="1"/>
</dbReference>
<evidence type="ECO:0000256" key="3">
    <source>
        <dbReference type="ARBA" id="ARBA00022481"/>
    </source>
</evidence>
<dbReference type="Pfam" id="PF08198">
    <property type="entry name" value="Thymopoietin"/>
    <property type="match status" value="1"/>
</dbReference>
<evidence type="ECO:0000256" key="5">
    <source>
        <dbReference type="ARBA" id="ARBA00022990"/>
    </source>
</evidence>
<evidence type="ECO:0000256" key="7">
    <source>
        <dbReference type="ARBA" id="ARBA00023242"/>
    </source>
</evidence>
<dbReference type="FunFam" id="1.10.720.40:FF:000003">
    <property type="entry name" value="thymopoietin isoform X1"/>
    <property type="match status" value="1"/>
</dbReference>
<keyword evidence="3" id="KW-0488">Methylation</keyword>
<dbReference type="GeneTree" id="ENSGT00940000154098"/>